<dbReference type="AlphaFoldDB" id="A0A8S1USG1"/>
<gene>
    <name evidence="6" type="ORF">POCTA_138.1.T0510209</name>
</gene>
<name>A0A8S1USG1_PAROT</name>
<evidence type="ECO:0000256" key="4">
    <source>
        <dbReference type="SAM" id="MobiDB-lite"/>
    </source>
</evidence>
<evidence type="ECO:0000259" key="5">
    <source>
        <dbReference type="Pfam" id="PF00125"/>
    </source>
</evidence>
<dbReference type="PANTHER" id="PTHR45810:SF1">
    <property type="entry name" value="HISTONE H3-LIKE CENTROMERIC PROTEIN A"/>
    <property type="match status" value="1"/>
</dbReference>
<evidence type="ECO:0000256" key="3">
    <source>
        <dbReference type="ARBA" id="ARBA00023242"/>
    </source>
</evidence>
<reference evidence="6" key="1">
    <citation type="submission" date="2021-01" db="EMBL/GenBank/DDBJ databases">
        <authorList>
            <consortium name="Genoscope - CEA"/>
            <person name="William W."/>
        </authorList>
    </citation>
    <scope>NUCLEOTIDE SEQUENCE</scope>
</reference>
<evidence type="ECO:0000313" key="6">
    <source>
        <dbReference type="EMBL" id="CAD8168248.1"/>
    </source>
</evidence>
<evidence type="ECO:0000256" key="2">
    <source>
        <dbReference type="ARBA" id="ARBA00023125"/>
    </source>
</evidence>
<dbReference type="OMA" id="SMACREI"/>
<feature type="domain" description="Core Histone H2A/H2B/H3" evidence="5">
    <location>
        <begin position="79"/>
        <end position="169"/>
    </location>
</feature>
<evidence type="ECO:0000313" key="7">
    <source>
        <dbReference type="Proteomes" id="UP000683925"/>
    </source>
</evidence>
<dbReference type="GO" id="GO:0003677">
    <property type="term" value="F:DNA binding"/>
    <property type="evidence" value="ECO:0007669"/>
    <property type="project" value="UniProtKB-KW"/>
</dbReference>
<dbReference type="CDD" id="cd22911">
    <property type="entry name" value="HFD_H3"/>
    <property type="match status" value="1"/>
</dbReference>
<keyword evidence="7" id="KW-1185">Reference proteome</keyword>
<dbReference type="GO" id="GO:0005634">
    <property type="term" value="C:nucleus"/>
    <property type="evidence" value="ECO:0007669"/>
    <property type="project" value="UniProtKB-SubCell"/>
</dbReference>
<keyword evidence="2" id="KW-0238">DNA-binding</keyword>
<keyword evidence="3" id="KW-0539">Nucleus</keyword>
<dbReference type="Proteomes" id="UP000683925">
    <property type="component" value="Unassembled WGS sequence"/>
</dbReference>
<protein>
    <recommendedName>
        <fullName evidence="5">Core Histone H2A/H2B/H3 domain-containing protein</fullName>
    </recommendedName>
</protein>
<evidence type="ECO:0000256" key="1">
    <source>
        <dbReference type="ARBA" id="ARBA00004123"/>
    </source>
</evidence>
<dbReference type="GO" id="GO:0030527">
    <property type="term" value="F:structural constituent of chromatin"/>
    <property type="evidence" value="ECO:0007669"/>
    <property type="project" value="InterPro"/>
</dbReference>
<dbReference type="GO" id="GO:0000786">
    <property type="term" value="C:nucleosome"/>
    <property type="evidence" value="ECO:0007669"/>
    <property type="project" value="InterPro"/>
</dbReference>
<feature type="compositionally biased region" description="Basic and acidic residues" evidence="4">
    <location>
        <begin position="34"/>
        <end position="59"/>
    </location>
</feature>
<dbReference type="InterPro" id="IPR007125">
    <property type="entry name" value="H2A/H2B/H3"/>
</dbReference>
<dbReference type="OrthoDB" id="306018at2759"/>
<dbReference type="Pfam" id="PF00125">
    <property type="entry name" value="Histone"/>
    <property type="match status" value="1"/>
</dbReference>
<dbReference type="EMBL" id="CAJJDP010000051">
    <property type="protein sequence ID" value="CAD8168248.1"/>
    <property type="molecule type" value="Genomic_DNA"/>
</dbReference>
<comment type="caution">
    <text evidence="6">The sequence shown here is derived from an EMBL/GenBank/DDBJ whole genome shotgun (WGS) entry which is preliminary data.</text>
</comment>
<comment type="subcellular location">
    <subcellularLocation>
        <location evidence="1">Nucleus</location>
    </subcellularLocation>
</comment>
<feature type="region of interest" description="Disordered" evidence="4">
    <location>
        <begin position="1"/>
        <end position="61"/>
    </location>
</feature>
<sequence length="185" mass="21588">MANRKKKAKENENQSFQVDNVEQMPSFMHSLFNSDEKSIIAEKSKEESKKSEKKRDERISGIQVQKARDKLQKRNKPMSKVLQEIRQLQTSGVLVCRRAGFQRFVRQAGIKVSDELGFKEFRYSSKSLECLQTLTEQYMVDLFEDSVQCTFHAKRVTLMAKDLNLTARIRGIEQPLQEIRNLKLN</sequence>
<dbReference type="InterPro" id="IPR000164">
    <property type="entry name" value="Histone_H3/CENP-A"/>
</dbReference>
<organism evidence="6 7">
    <name type="scientific">Paramecium octaurelia</name>
    <dbReference type="NCBI Taxonomy" id="43137"/>
    <lineage>
        <taxon>Eukaryota</taxon>
        <taxon>Sar</taxon>
        <taxon>Alveolata</taxon>
        <taxon>Ciliophora</taxon>
        <taxon>Intramacronucleata</taxon>
        <taxon>Oligohymenophorea</taxon>
        <taxon>Peniculida</taxon>
        <taxon>Parameciidae</taxon>
        <taxon>Paramecium</taxon>
    </lineage>
</organism>
<proteinExistence type="predicted"/>
<dbReference type="PANTHER" id="PTHR45810">
    <property type="entry name" value="HISTONE H3.2"/>
    <property type="match status" value="1"/>
</dbReference>
<dbReference type="SMART" id="SM00428">
    <property type="entry name" value="H3"/>
    <property type="match status" value="1"/>
</dbReference>
<accession>A0A8S1USG1</accession>